<dbReference type="Pfam" id="PF21294">
    <property type="entry name" value="Polysacc_lyase_14"/>
    <property type="match status" value="1"/>
</dbReference>
<feature type="transmembrane region" description="Helical" evidence="1">
    <location>
        <begin position="399"/>
        <end position="425"/>
    </location>
</feature>
<evidence type="ECO:0000313" key="4">
    <source>
        <dbReference type="Proteomes" id="UP000807716"/>
    </source>
</evidence>
<keyword evidence="1" id="KW-0812">Transmembrane</keyword>
<name>A0A9P6QN62_9FUNG</name>
<organism evidence="3 4">
    <name type="scientific">Actinomortierella ambigua</name>
    <dbReference type="NCBI Taxonomy" id="1343610"/>
    <lineage>
        <taxon>Eukaryota</taxon>
        <taxon>Fungi</taxon>
        <taxon>Fungi incertae sedis</taxon>
        <taxon>Mucoromycota</taxon>
        <taxon>Mortierellomycotina</taxon>
        <taxon>Mortierellomycetes</taxon>
        <taxon>Mortierellales</taxon>
        <taxon>Mortierellaceae</taxon>
        <taxon>Actinomortierella</taxon>
    </lineage>
</organism>
<sequence>MHAQTSSRPKKTLSSLCRTVLIASCYLAIVVAADPLTTDQIFAQYGFLQKWVAPMPSKPLGPNNPSNATMTPAGAKVELEGGDTGSLDLGSKAATNGHRAPADTGEGFVVDNWRTTYKSIQIGGKNIAFVPDPIIPTPPLSLNANTTTNSSQVLQVYYPKGSYVPSLGSVTGGTQFYATPFGANVSFQSMMISYEVAFPAGFNYVLGGKLPGVYGGASYDGCSGGVQSTGSNCLTMRMMWRQSGVGEVYAYIPSNTKFCKDSNVQCNDVYGTSIGRGTVFFAPNQWTRIDIVMQLNDPAGLSNGKLAVYLNGNKVVDMATLSYRSTGMVAFHGLMFSSFFGGSDETYATPVDQYIYFKNIRMAVGPEAKLYEGSGTSAASLLTSPWRQLPSLPSRIQSSWLACFLALISPSTLAGAFMWITVLTWQVL</sequence>
<keyword evidence="1" id="KW-0472">Membrane</keyword>
<dbReference type="PANTHER" id="PTHR40124:SF1">
    <property type="entry name" value="DISAGGREGATASE RELATED REPEAT PROTEIN"/>
    <property type="match status" value="1"/>
</dbReference>
<dbReference type="OrthoDB" id="2395160at2759"/>
<feature type="domain" description="Polysaccharide lyase 14" evidence="2">
    <location>
        <begin position="148"/>
        <end position="360"/>
    </location>
</feature>
<evidence type="ECO:0000256" key="1">
    <source>
        <dbReference type="SAM" id="Phobius"/>
    </source>
</evidence>
<dbReference type="Proteomes" id="UP000807716">
    <property type="component" value="Unassembled WGS sequence"/>
</dbReference>
<dbReference type="AlphaFoldDB" id="A0A9P6QN62"/>
<comment type="caution">
    <text evidence="3">The sequence shown here is derived from an EMBL/GenBank/DDBJ whole genome shotgun (WGS) entry which is preliminary data.</text>
</comment>
<reference evidence="3" key="1">
    <citation type="journal article" date="2020" name="Fungal Divers.">
        <title>Resolving the Mortierellaceae phylogeny through synthesis of multi-gene phylogenetics and phylogenomics.</title>
        <authorList>
            <person name="Vandepol N."/>
            <person name="Liber J."/>
            <person name="Desiro A."/>
            <person name="Na H."/>
            <person name="Kennedy M."/>
            <person name="Barry K."/>
            <person name="Grigoriev I.V."/>
            <person name="Miller A.N."/>
            <person name="O'Donnell K."/>
            <person name="Stajich J.E."/>
            <person name="Bonito G."/>
        </authorList>
    </citation>
    <scope>NUCLEOTIDE SEQUENCE</scope>
    <source>
        <strain evidence="3">BC1065</strain>
    </source>
</reference>
<gene>
    <name evidence="3" type="ORF">DFQ27_007562</name>
</gene>
<protein>
    <recommendedName>
        <fullName evidence="2">Polysaccharide lyase 14 domain-containing protein</fullName>
    </recommendedName>
</protein>
<evidence type="ECO:0000259" key="2">
    <source>
        <dbReference type="Pfam" id="PF21294"/>
    </source>
</evidence>
<dbReference type="EMBL" id="JAAAJB010000006">
    <property type="protein sequence ID" value="KAG0270410.1"/>
    <property type="molecule type" value="Genomic_DNA"/>
</dbReference>
<keyword evidence="4" id="KW-1185">Reference proteome</keyword>
<proteinExistence type="predicted"/>
<dbReference type="PANTHER" id="PTHR40124">
    <property type="match status" value="1"/>
</dbReference>
<dbReference type="InterPro" id="IPR048958">
    <property type="entry name" value="Polysacc_lyase_14"/>
</dbReference>
<dbReference type="Gene3D" id="2.60.120.200">
    <property type="match status" value="1"/>
</dbReference>
<evidence type="ECO:0000313" key="3">
    <source>
        <dbReference type="EMBL" id="KAG0270410.1"/>
    </source>
</evidence>
<accession>A0A9P6QN62</accession>
<keyword evidence="1" id="KW-1133">Transmembrane helix</keyword>